<feature type="binding site" evidence="8">
    <location>
        <position position="314"/>
    </location>
    <ligand>
        <name>Zn(2+)</name>
        <dbReference type="ChEBI" id="CHEBI:29105"/>
        <label>1</label>
    </ligand>
</feature>
<dbReference type="InterPro" id="IPR013083">
    <property type="entry name" value="Znf_RING/FYVE/PHD"/>
</dbReference>
<dbReference type="EMBL" id="KL197709">
    <property type="protein sequence ID" value="KDQ64185.1"/>
    <property type="molecule type" value="Genomic_DNA"/>
</dbReference>
<evidence type="ECO:0000256" key="10">
    <source>
        <dbReference type="RuleBase" id="RU361213"/>
    </source>
</evidence>
<dbReference type="SUPFAM" id="SSF57903">
    <property type="entry name" value="FYVE/PHD zinc finger"/>
    <property type="match status" value="1"/>
</dbReference>
<feature type="compositionally biased region" description="Basic and acidic residues" evidence="11">
    <location>
        <begin position="41"/>
        <end position="55"/>
    </location>
</feature>
<keyword evidence="4 9" id="KW-0863">Zinc-finger</keyword>
<dbReference type="GO" id="GO:0008270">
    <property type="term" value="F:zinc ion binding"/>
    <property type="evidence" value="ECO:0007669"/>
    <property type="project" value="UniProtKB-KW"/>
</dbReference>
<dbReference type="PANTHER" id="PTHR10333">
    <property type="entry name" value="INHIBITOR OF GROWTH PROTEIN"/>
    <property type="match status" value="1"/>
</dbReference>
<dbReference type="CDD" id="cd16858">
    <property type="entry name" value="ING_ING3_Yng2p"/>
    <property type="match status" value="1"/>
</dbReference>
<evidence type="ECO:0000259" key="12">
    <source>
        <dbReference type="PROSITE" id="PS50016"/>
    </source>
</evidence>
<feature type="binding site" evidence="8">
    <location>
        <position position="332"/>
    </location>
    <ligand>
        <name>Zn(2+)</name>
        <dbReference type="ChEBI" id="CHEBI:29105"/>
        <label>2</label>
    </ligand>
</feature>
<dbReference type="Gene3D" id="3.30.40.10">
    <property type="entry name" value="Zinc/RING finger domain, C3HC4 (zinc finger)"/>
    <property type="match status" value="1"/>
</dbReference>
<evidence type="ECO:0000256" key="5">
    <source>
        <dbReference type="ARBA" id="ARBA00022833"/>
    </source>
</evidence>
<evidence type="ECO:0000256" key="4">
    <source>
        <dbReference type="ARBA" id="ARBA00022771"/>
    </source>
</evidence>
<feature type="binding site" evidence="8">
    <location>
        <position position="354"/>
    </location>
    <ligand>
        <name>Zn(2+)</name>
        <dbReference type="ChEBI" id="CHEBI:29105"/>
        <label>2</label>
    </ligand>
</feature>
<evidence type="ECO:0000256" key="3">
    <source>
        <dbReference type="ARBA" id="ARBA00022723"/>
    </source>
</evidence>
<accession>A0A067QDC6</accession>
<evidence type="ECO:0000256" key="8">
    <source>
        <dbReference type="PIRSR" id="PIRSR628651-51"/>
    </source>
</evidence>
<comment type="similarity">
    <text evidence="2 10">Belongs to the ING family.</text>
</comment>
<comment type="function">
    <text evidence="10">Component of an histone acetyltransferase complex.</text>
</comment>
<feature type="region of interest" description="Disordered" evidence="11">
    <location>
        <begin position="217"/>
        <end position="306"/>
    </location>
</feature>
<dbReference type="PROSITE" id="PS01359">
    <property type="entry name" value="ZF_PHD_1"/>
    <property type="match status" value="1"/>
</dbReference>
<proteinExistence type="inferred from homology"/>
<dbReference type="InParanoid" id="A0A067QDC6"/>
<dbReference type="InterPro" id="IPR019787">
    <property type="entry name" value="Znf_PHD-finger"/>
</dbReference>
<feature type="site" description="Histone H3K4me3 binding" evidence="7">
    <location>
        <position position="313"/>
    </location>
</feature>
<feature type="compositionally biased region" description="Pro residues" evidence="11">
    <location>
        <begin position="64"/>
        <end position="79"/>
    </location>
</feature>
<comment type="subunit">
    <text evidence="10">Component of an histone acetyltransferase complex. Interacts with H3K4me3 and to a lesser extent with H3K4me2.</text>
</comment>
<dbReference type="GO" id="GO:0005634">
    <property type="term" value="C:nucleus"/>
    <property type="evidence" value="ECO:0007669"/>
    <property type="project" value="UniProtKB-SubCell"/>
</dbReference>
<dbReference type="HOGENOM" id="CLU_031900_2_0_1"/>
<evidence type="ECO:0000256" key="6">
    <source>
        <dbReference type="ARBA" id="ARBA00023242"/>
    </source>
</evidence>
<dbReference type="GO" id="GO:0000785">
    <property type="term" value="C:chromatin"/>
    <property type="evidence" value="ECO:0007669"/>
    <property type="project" value="UniProtKB-ARBA"/>
</dbReference>
<keyword evidence="10" id="KW-0156">Chromatin regulator</keyword>
<dbReference type="PROSITE" id="PS50016">
    <property type="entry name" value="ZF_PHD_2"/>
    <property type="match status" value="1"/>
</dbReference>
<feature type="compositionally biased region" description="Acidic residues" evidence="11">
    <location>
        <begin position="276"/>
        <end position="306"/>
    </location>
</feature>
<feature type="region of interest" description="Disordered" evidence="11">
    <location>
        <begin position="41"/>
        <end position="90"/>
    </location>
</feature>
<evidence type="ECO:0000313" key="14">
    <source>
        <dbReference type="Proteomes" id="UP000027265"/>
    </source>
</evidence>
<dbReference type="InterPro" id="IPR019786">
    <property type="entry name" value="Zinc_finger_PHD-type_CS"/>
</dbReference>
<dbReference type="Pfam" id="PF12998">
    <property type="entry name" value="ING"/>
    <property type="match status" value="1"/>
</dbReference>
<evidence type="ECO:0000313" key="13">
    <source>
        <dbReference type="EMBL" id="KDQ64185.1"/>
    </source>
</evidence>
<sequence>MSGVPNMEEAAAIAAEYISTLDNLPNEVQFILSEIRYKDTRTQELQREIQKETSRYVRQSLPGNPSPSAPSPSPSPATPNPNGTSGPSTTAYQAKMTASYAQIEQLANEKVALAKRMAELIHRAKAKLDFDLARVLIAQGEVDPSSTGVGAVGSGIGWAAGYGVGVGGFGQAPVPQAPNVIALSSALGRNPVREVNERLAGSIALPEIPNIGAGAVPQKKRKLGAQTSVTSIKLPSPSPAPSFAVQPARPSKLSQQIYIPSSRGRRAAATTIKLEQEEEEDAEGEDDLEGEGEIEGVEGEEGEEAEGEDKELYCFCQKLSYGEMIGCDNTGCRYQWFHLSCVNLKPPLPETWYCDECIKNGDAKPGYTANSASTGGSGGSAASARKRSRK</sequence>
<evidence type="ECO:0000256" key="11">
    <source>
        <dbReference type="SAM" id="MobiDB-lite"/>
    </source>
</evidence>
<keyword evidence="14" id="KW-1185">Reference proteome</keyword>
<dbReference type="Gene3D" id="6.10.140.1740">
    <property type="match status" value="1"/>
</dbReference>
<keyword evidence="3 8" id="KW-0479">Metal-binding</keyword>
<evidence type="ECO:0000256" key="9">
    <source>
        <dbReference type="PROSITE-ProRule" id="PRU00146"/>
    </source>
</evidence>
<organism evidence="13 14">
    <name type="scientific">Jaapia argillacea MUCL 33604</name>
    <dbReference type="NCBI Taxonomy" id="933084"/>
    <lineage>
        <taxon>Eukaryota</taxon>
        <taxon>Fungi</taxon>
        <taxon>Dikarya</taxon>
        <taxon>Basidiomycota</taxon>
        <taxon>Agaricomycotina</taxon>
        <taxon>Agaricomycetes</taxon>
        <taxon>Agaricomycetidae</taxon>
        <taxon>Jaapiales</taxon>
        <taxon>Jaapiaceae</taxon>
        <taxon>Jaapia</taxon>
    </lineage>
</organism>
<dbReference type="FunCoup" id="A0A067QDC6">
    <property type="interactions" value="108"/>
</dbReference>
<protein>
    <recommendedName>
        <fullName evidence="10">Chromatin modification-related protein</fullName>
    </recommendedName>
</protein>
<dbReference type="OrthoDB" id="5411773at2759"/>
<dbReference type="STRING" id="933084.A0A067QDC6"/>
<feature type="binding site" evidence="8">
    <location>
        <position position="341"/>
    </location>
    <ligand>
        <name>Zn(2+)</name>
        <dbReference type="ChEBI" id="CHEBI:29105"/>
        <label>1</label>
    </ligand>
</feature>
<feature type="site" description="Histone H3K4me3 binding" evidence="7">
    <location>
        <position position="324"/>
    </location>
</feature>
<dbReference type="InterPro" id="IPR011011">
    <property type="entry name" value="Znf_FYVE_PHD"/>
</dbReference>
<dbReference type="GO" id="GO:0006325">
    <property type="term" value="P:chromatin organization"/>
    <property type="evidence" value="ECO:0007669"/>
    <property type="project" value="UniProtKB-KW"/>
</dbReference>
<dbReference type="SMART" id="SM00249">
    <property type="entry name" value="PHD"/>
    <property type="match status" value="1"/>
</dbReference>
<gene>
    <name evidence="13" type="ORF">JAAARDRAFT_43346</name>
</gene>
<name>A0A067QDC6_9AGAM</name>
<evidence type="ECO:0000256" key="2">
    <source>
        <dbReference type="ARBA" id="ARBA00010210"/>
    </source>
</evidence>
<keyword evidence="6 10" id="KW-0539">Nucleus</keyword>
<feature type="site" description="Histone H3K4me3 binding" evidence="7">
    <location>
        <position position="336"/>
    </location>
</feature>
<feature type="region of interest" description="Disordered" evidence="11">
    <location>
        <begin position="365"/>
        <end position="390"/>
    </location>
</feature>
<dbReference type="InterPro" id="IPR024610">
    <property type="entry name" value="ING_N_histone-binding"/>
</dbReference>
<dbReference type="CDD" id="cd15505">
    <property type="entry name" value="PHD_ING"/>
    <property type="match status" value="1"/>
</dbReference>
<comment type="domain">
    <text evidence="10">The PHD-type zinc finger mediates the binding to H3K4me3.</text>
</comment>
<dbReference type="AlphaFoldDB" id="A0A067QDC6"/>
<comment type="subcellular location">
    <subcellularLocation>
        <location evidence="1 10">Nucleus</location>
    </subcellularLocation>
</comment>
<feature type="binding site" evidence="8">
    <location>
        <position position="357"/>
    </location>
    <ligand>
        <name>Zn(2+)</name>
        <dbReference type="ChEBI" id="CHEBI:29105"/>
        <label>2</label>
    </ligand>
</feature>
<feature type="binding site" evidence="8">
    <location>
        <position position="327"/>
    </location>
    <ligand>
        <name>Zn(2+)</name>
        <dbReference type="ChEBI" id="CHEBI:29105"/>
        <label>2</label>
    </ligand>
</feature>
<dbReference type="Proteomes" id="UP000027265">
    <property type="component" value="Unassembled WGS sequence"/>
</dbReference>
<evidence type="ECO:0000256" key="1">
    <source>
        <dbReference type="ARBA" id="ARBA00004123"/>
    </source>
</evidence>
<keyword evidence="5 8" id="KW-0862">Zinc</keyword>
<dbReference type="InterPro" id="IPR001965">
    <property type="entry name" value="Znf_PHD"/>
</dbReference>
<evidence type="ECO:0000256" key="7">
    <source>
        <dbReference type="PIRSR" id="PIRSR628651-50"/>
    </source>
</evidence>
<feature type="binding site" evidence="8">
    <location>
        <position position="316"/>
    </location>
    <ligand>
        <name>Zn(2+)</name>
        <dbReference type="ChEBI" id="CHEBI:29105"/>
        <label>1</label>
    </ligand>
</feature>
<reference evidence="14" key="1">
    <citation type="journal article" date="2014" name="Proc. Natl. Acad. Sci. U.S.A.">
        <title>Extensive sampling of basidiomycete genomes demonstrates inadequacy of the white-rot/brown-rot paradigm for wood decay fungi.</title>
        <authorList>
            <person name="Riley R."/>
            <person name="Salamov A.A."/>
            <person name="Brown D.W."/>
            <person name="Nagy L.G."/>
            <person name="Floudas D."/>
            <person name="Held B.W."/>
            <person name="Levasseur A."/>
            <person name="Lombard V."/>
            <person name="Morin E."/>
            <person name="Otillar R."/>
            <person name="Lindquist E.A."/>
            <person name="Sun H."/>
            <person name="LaButti K.M."/>
            <person name="Schmutz J."/>
            <person name="Jabbour D."/>
            <person name="Luo H."/>
            <person name="Baker S.E."/>
            <person name="Pisabarro A.G."/>
            <person name="Walton J.D."/>
            <person name="Blanchette R.A."/>
            <person name="Henrissat B."/>
            <person name="Martin F."/>
            <person name="Cullen D."/>
            <person name="Hibbett D.S."/>
            <person name="Grigoriev I.V."/>
        </authorList>
    </citation>
    <scope>NUCLEOTIDE SEQUENCE [LARGE SCALE GENOMIC DNA]</scope>
    <source>
        <strain evidence="14">MUCL 33604</strain>
    </source>
</reference>
<feature type="domain" description="PHD-type" evidence="12">
    <location>
        <begin position="311"/>
        <end position="360"/>
    </location>
</feature>
<dbReference type="SMART" id="SM01408">
    <property type="entry name" value="ING"/>
    <property type="match status" value="1"/>
</dbReference>
<feature type="site" description="Histone H3K4me3 binding" evidence="7">
    <location>
        <position position="328"/>
    </location>
</feature>
<feature type="binding site" evidence="8">
    <location>
        <position position="338"/>
    </location>
    <ligand>
        <name>Zn(2+)</name>
        <dbReference type="ChEBI" id="CHEBI:29105"/>
        <label>1</label>
    </ligand>
</feature>
<dbReference type="InterPro" id="IPR028651">
    <property type="entry name" value="ING_fam"/>
</dbReference>